<accession>A0A0F6TU44</accession>
<evidence type="ECO:0000313" key="2">
    <source>
        <dbReference type="EMBL" id="AKE58294.1"/>
    </source>
</evidence>
<proteinExistence type="predicted"/>
<protein>
    <submittedName>
        <fullName evidence="2">Uncharacterized protein</fullName>
    </submittedName>
</protein>
<name>A0A0F6TU44_CITAM</name>
<evidence type="ECO:0000313" key="3">
    <source>
        <dbReference type="Proteomes" id="UP000034085"/>
    </source>
</evidence>
<evidence type="ECO:0000256" key="1">
    <source>
        <dbReference type="SAM" id="MobiDB-lite"/>
    </source>
</evidence>
<dbReference type="Proteomes" id="UP000034085">
    <property type="component" value="Chromosome"/>
</dbReference>
<dbReference type="AlphaFoldDB" id="A0A0F6TU44"/>
<sequence length="95" mass="10165">MAAQGLIRPTVTYQMKHSVGLISVAPSGSLPDDGTRPYPAYGDSYLMKHSVDLISVAPSGSFPDGGTRPYPAYGDLPDEALRRPDKRSAIRQFAG</sequence>
<organism evidence="2 3">
    <name type="scientific">Citrobacter amalonaticus Y19</name>
    <dbReference type="NCBI Taxonomy" id="1261127"/>
    <lineage>
        <taxon>Bacteria</taxon>
        <taxon>Pseudomonadati</taxon>
        <taxon>Pseudomonadota</taxon>
        <taxon>Gammaproteobacteria</taxon>
        <taxon>Enterobacterales</taxon>
        <taxon>Enterobacteriaceae</taxon>
        <taxon>Citrobacter</taxon>
    </lineage>
</organism>
<dbReference type="EMBL" id="CP011132">
    <property type="protein sequence ID" value="AKE58294.1"/>
    <property type="molecule type" value="Genomic_DNA"/>
</dbReference>
<feature type="compositionally biased region" description="Basic and acidic residues" evidence="1">
    <location>
        <begin position="79"/>
        <end position="88"/>
    </location>
</feature>
<feature type="region of interest" description="Disordered" evidence="1">
    <location>
        <begin position="60"/>
        <end position="95"/>
    </location>
</feature>
<dbReference type="HOGENOM" id="CLU_2367796_0_0_6"/>
<dbReference type="KEGG" id="cama:F384_03630"/>
<reference evidence="2 3" key="1">
    <citation type="journal article" date="2013" name="Appl. Microbiol. Biotechnol.">
        <title>Glycerol assimilation and production of 1,3-propanediol by Citrobacter amalonaticus Y19.</title>
        <authorList>
            <person name="Ainala S.K."/>
            <person name="Ashok S."/>
            <person name="Ko Y."/>
            <person name="Park S."/>
        </authorList>
    </citation>
    <scope>NUCLEOTIDE SEQUENCE [LARGE SCALE GENOMIC DNA]</scope>
    <source>
        <strain evidence="2 3">Y19</strain>
    </source>
</reference>
<gene>
    <name evidence="2" type="ORF">F384_03630</name>
</gene>